<evidence type="ECO:0000256" key="3">
    <source>
        <dbReference type="SAM" id="MobiDB-lite"/>
    </source>
</evidence>
<dbReference type="InterPro" id="IPR011993">
    <property type="entry name" value="PH-like_dom_sf"/>
</dbReference>
<evidence type="ECO:0000259" key="4">
    <source>
        <dbReference type="Pfam" id="PF04802"/>
    </source>
</evidence>
<dbReference type="PANTHER" id="PTHR23318">
    <property type="entry name" value="ATP SYNTHASE GAMMA-RELATED"/>
    <property type="match status" value="1"/>
</dbReference>
<organism evidence="6 7">
    <name type="scientific">Prymnesium parvum</name>
    <name type="common">Toxic golden alga</name>
    <dbReference type="NCBI Taxonomy" id="97485"/>
    <lineage>
        <taxon>Eukaryota</taxon>
        <taxon>Haptista</taxon>
        <taxon>Haptophyta</taxon>
        <taxon>Prymnesiophyceae</taxon>
        <taxon>Prymnesiales</taxon>
        <taxon>Prymnesiaceae</taxon>
        <taxon>Prymnesium</taxon>
    </lineage>
</organism>
<dbReference type="InterPro" id="IPR051137">
    <property type="entry name" value="PP4R3-like"/>
</dbReference>
<dbReference type="SUPFAM" id="SSF48371">
    <property type="entry name" value="ARM repeat"/>
    <property type="match status" value="1"/>
</dbReference>
<dbReference type="GO" id="GO:0005654">
    <property type="term" value="C:nucleoplasm"/>
    <property type="evidence" value="ECO:0007669"/>
    <property type="project" value="TreeGrafter"/>
</dbReference>
<comment type="caution">
    <text evidence="6">The sequence shown here is derived from an EMBL/GenBank/DDBJ whole genome shotgun (WGS) entry which is preliminary data.</text>
</comment>
<dbReference type="PANTHER" id="PTHR23318:SF0">
    <property type="entry name" value="SERINE_THREONINE-PROTEIN PHOSPHATASE 4 REGULATORY SUBUNIT 3"/>
    <property type="match status" value="1"/>
</dbReference>
<dbReference type="GO" id="GO:0030289">
    <property type="term" value="C:protein phosphatase 4 complex"/>
    <property type="evidence" value="ECO:0007669"/>
    <property type="project" value="TreeGrafter"/>
</dbReference>
<evidence type="ECO:0008006" key="8">
    <source>
        <dbReference type="Google" id="ProtNLM"/>
    </source>
</evidence>
<dbReference type="AlphaFoldDB" id="A0AB34JX00"/>
<dbReference type="Proteomes" id="UP001515480">
    <property type="component" value="Unassembled WGS sequence"/>
</dbReference>
<feature type="compositionally biased region" description="Acidic residues" evidence="3">
    <location>
        <begin position="733"/>
        <end position="751"/>
    </location>
</feature>
<dbReference type="EMBL" id="JBGBPQ010000003">
    <property type="protein sequence ID" value="KAL1526683.1"/>
    <property type="molecule type" value="Genomic_DNA"/>
</dbReference>
<accession>A0AB34JX00</accession>
<reference evidence="6 7" key="1">
    <citation type="journal article" date="2024" name="Science">
        <title>Giant polyketide synthase enzymes in the biosynthesis of giant marine polyether toxins.</title>
        <authorList>
            <person name="Fallon T.R."/>
            <person name="Shende V.V."/>
            <person name="Wierzbicki I.H."/>
            <person name="Pendleton A.L."/>
            <person name="Watervoot N.F."/>
            <person name="Auber R.P."/>
            <person name="Gonzalez D.J."/>
            <person name="Wisecaver J.H."/>
            <person name="Moore B.S."/>
        </authorList>
    </citation>
    <scope>NUCLEOTIDE SEQUENCE [LARGE SCALE GENOMIC DNA]</scope>
    <source>
        <strain evidence="6 7">12B1</strain>
    </source>
</reference>
<protein>
    <recommendedName>
        <fullName evidence="8">Serine/threonine-protein phosphatase 4 regulatory subunit 3-like central domain-containing protein</fullName>
    </recommendedName>
</protein>
<dbReference type="Gene3D" id="2.30.29.30">
    <property type="entry name" value="Pleckstrin-homology domain (PH domain)/Phosphotyrosine-binding domain (PTB)"/>
    <property type="match status" value="1"/>
</dbReference>
<dbReference type="SUPFAM" id="SSF50729">
    <property type="entry name" value="PH domain-like"/>
    <property type="match status" value="1"/>
</dbReference>
<feature type="region of interest" description="Disordered" evidence="3">
    <location>
        <begin position="702"/>
        <end position="753"/>
    </location>
</feature>
<keyword evidence="2" id="KW-0539">Nucleus</keyword>
<dbReference type="GO" id="GO:0072542">
    <property type="term" value="F:protein phosphatase activator activity"/>
    <property type="evidence" value="ECO:0007669"/>
    <property type="project" value="TreeGrafter"/>
</dbReference>
<dbReference type="InterPro" id="IPR006887">
    <property type="entry name" value="P4R3-like_central_dom"/>
</dbReference>
<feature type="region of interest" description="Disordered" evidence="3">
    <location>
        <begin position="813"/>
        <end position="849"/>
    </location>
</feature>
<dbReference type="Pfam" id="PF04802">
    <property type="entry name" value="PP4R3"/>
    <property type="match status" value="1"/>
</dbReference>
<dbReference type="Pfam" id="PF22972">
    <property type="entry name" value="EVH1_PP4R3"/>
    <property type="match status" value="1"/>
</dbReference>
<feature type="domain" description="Serine/threonine-protein phosphatase 4 regulatory subunit 3-like central" evidence="4">
    <location>
        <begin position="212"/>
        <end position="693"/>
    </location>
</feature>
<dbReference type="InterPro" id="IPR016024">
    <property type="entry name" value="ARM-type_fold"/>
</dbReference>
<proteinExistence type="predicted"/>
<sequence>MLSISAEVLYGLRRRFETRHFEQCAGGGRGGGRRQAVRTGAAVDVWAHNRAVCLKMASAAEARHRAKVYCLNDDGKWDDRGTGHAAVQFMPLQAAAFIVVMSEEDTTSCLLQTRVHLQDIYQRQQDTIVSWNEPENGVDYALSFQDPEGCTELWEQICSLQGRSPDEPPGNTADGSAAAFQEEPSNADALTELPACEMRNLAPLAELLAETPLFRRGKLADAFLGQEYIPRLVEMFGTVEDLESKDDLHHMFHIFRGLVMLNDTRIYELLLREDLLMGVIGALEYDPELATHQVRHREFLRDRSRFKQVIPIEDDGVLKKIHQNFYLAYIKDVVLPRSLDDNTFATLSQIAFLNNVHIVSNLTSDPSFLPRLRHKMGEVYDAALLEAMRLLNEICSLAKQLQPYNRAAFYRKFVDCRFFDALEPALTHADPALRLCCLDVMLATVLHDPSLLRQHILQQRPECAMMQGLLQVLSTAEGNGEKPQVAEVLRNLLDPEGMERREQDDFLNTFYESFVSQLAAPVAGKVQSGTGPMNGGDTADPDLDDAELDGGVLSSRQHVCELLCFCVHKHSYRIKYFILRNNVLVKVLKLISHRDKCLVLAALRFFRACIGSRDEFYNRYVVKNKCFEGVMRQLLANRHRDNLLHSAILELFEFIRRENIKSLVAHLAETYQEQLSKLTHVEIFKGLLLRYEQNEEYKGLAPRNASDGGATASITANPQPAIGYHGGRRTFPDDDDDEAYFNESDEEDDAAGGDRALAADSTQPHSMDTAWMGPQQAPQHAVANGEDRHASVFRHELSAPPAALSALAVGYGEPAPWEPSVRACDDDEGRMKRQRLDQKGLATPASGSS</sequence>
<evidence type="ECO:0000313" key="7">
    <source>
        <dbReference type="Proteomes" id="UP001515480"/>
    </source>
</evidence>
<name>A0AB34JX00_PRYPA</name>
<dbReference type="Gene3D" id="1.25.10.10">
    <property type="entry name" value="Leucine-rich Repeat Variant"/>
    <property type="match status" value="1"/>
</dbReference>
<keyword evidence="7" id="KW-1185">Reference proteome</keyword>
<dbReference type="InterPro" id="IPR055236">
    <property type="entry name" value="EVH1_PP4R3"/>
</dbReference>
<evidence type="ECO:0000256" key="2">
    <source>
        <dbReference type="ARBA" id="ARBA00023242"/>
    </source>
</evidence>
<evidence type="ECO:0000256" key="1">
    <source>
        <dbReference type="ARBA" id="ARBA00004123"/>
    </source>
</evidence>
<dbReference type="InterPro" id="IPR011989">
    <property type="entry name" value="ARM-like"/>
</dbReference>
<feature type="compositionally biased region" description="Basic and acidic residues" evidence="3">
    <location>
        <begin position="829"/>
        <end position="838"/>
    </location>
</feature>
<evidence type="ECO:0000313" key="6">
    <source>
        <dbReference type="EMBL" id="KAL1526683.1"/>
    </source>
</evidence>
<comment type="subcellular location">
    <subcellularLocation>
        <location evidence="1">Nucleus</location>
    </subcellularLocation>
</comment>
<gene>
    <name evidence="6" type="ORF">AB1Y20_015385</name>
</gene>
<feature type="domain" description="PP4R3 EVH1-like" evidence="5">
    <location>
        <begin position="63"/>
        <end position="161"/>
    </location>
</feature>
<evidence type="ECO:0000259" key="5">
    <source>
        <dbReference type="Pfam" id="PF22972"/>
    </source>
</evidence>